<dbReference type="InParanoid" id="A0A0D2HK52"/>
<reference evidence="1 2" key="1">
    <citation type="submission" date="2013-11" db="EMBL/GenBank/DDBJ databases">
        <title>Metagenomic analysis of a methanogenic consortium involved in long chain n-alkane degradation.</title>
        <authorList>
            <person name="Davidova I.A."/>
            <person name="Callaghan A.V."/>
            <person name="Wawrik B."/>
            <person name="Pruitt S."/>
            <person name="Marks C."/>
            <person name="Duncan K.E."/>
            <person name="Suflita J.M."/>
        </authorList>
    </citation>
    <scope>NUCLEOTIDE SEQUENCE [LARGE SCALE GENOMIC DNA]</scope>
    <source>
        <strain evidence="1 2">SPR</strain>
    </source>
</reference>
<comment type="caution">
    <text evidence="1">The sequence shown here is derived from an EMBL/GenBank/DDBJ whole genome shotgun (WGS) entry which is preliminary data.</text>
</comment>
<evidence type="ECO:0000313" key="1">
    <source>
        <dbReference type="EMBL" id="KIX11003.1"/>
    </source>
</evidence>
<sequence length="115" mass="12916">MDKKAVFSVKILQFQAGKTESIGRAGTQGRLRSDLLFSSESAFSSVMNTANVRMPCPARPFLKSLHLQISSTRQAVSNRAFTPGFLHMIKKQPCRNRTNRFSPPLKIVEYPGVRF</sequence>
<gene>
    <name evidence="1" type="ORF">X474_27000</name>
</gene>
<evidence type="ECO:0000313" key="2">
    <source>
        <dbReference type="Proteomes" id="UP000032233"/>
    </source>
</evidence>
<dbReference type="Proteomes" id="UP000032233">
    <property type="component" value="Unassembled WGS sequence"/>
</dbReference>
<accession>A0A0D2HK52</accession>
<dbReference type="EMBL" id="AZAC01000078">
    <property type="protein sequence ID" value="KIX11003.1"/>
    <property type="molecule type" value="Genomic_DNA"/>
</dbReference>
<dbReference type="AlphaFoldDB" id="A0A0D2HK52"/>
<proteinExistence type="predicted"/>
<name>A0A0D2HK52_9BACT</name>
<protein>
    <submittedName>
        <fullName evidence="1">Uncharacterized protein</fullName>
    </submittedName>
</protein>
<dbReference type="STRING" id="1429043.X474_27000"/>
<organism evidence="1 2">
    <name type="scientific">Dethiosulfatarculus sandiegensis</name>
    <dbReference type="NCBI Taxonomy" id="1429043"/>
    <lineage>
        <taxon>Bacteria</taxon>
        <taxon>Pseudomonadati</taxon>
        <taxon>Thermodesulfobacteriota</taxon>
        <taxon>Desulfarculia</taxon>
        <taxon>Desulfarculales</taxon>
        <taxon>Desulfarculaceae</taxon>
        <taxon>Dethiosulfatarculus</taxon>
    </lineage>
</organism>
<keyword evidence="2" id="KW-1185">Reference proteome</keyword>